<evidence type="ECO:0000256" key="10">
    <source>
        <dbReference type="ARBA" id="ARBA00023098"/>
    </source>
</evidence>
<protein>
    <recommendedName>
        <fullName evidence="4">triacylglycerol lipase</fullName>
        <ecNumber evidence="4">3.1.1.3</ecNumber>
    </recommendedName>
</protein>
<comment type="catalytic activity">
    <reaction evidence="1">
        <text>a triacylglycerol + H2O = a diacylglycerol + a fatty acid + H(+)</text>
        <dbReference type="Rhea" id="RHEA:12044"/>
        <dbReference type="ChEBI" id="CHEBI:15377"/>
        <dbReference type="ChEBI" id="CHEBI:15378"/>
        <dbReference type="ChEBI" id="CHEBI:17855"/>
        <dbReference type="ChEBI" id="CHEBI:18035"/>
        <dbReference type="ChEBI" id="CHEBI:28868"/>
        <dbReference type="EC" id="3.1.1.3"/>
    </reaction>
</comment>
<keyword evidence="11" id="KW-0325">Glycoprotein</keyword>
<keyword evidence="8" id="KW-0378">Hydrolase</keyword>
<evidence type="ECO:0000256" key="1">
    <source>
        <dbReference type="ARBA" id="ARBA00001024"/>
    </source>
</evidence>
<dbReference type="GO" id="GO:0008201">
    <property type="term" value="F:heparin binding"/>
    <property type="evidence" value="ECO:0007669"/>
    <property type="project" value="UniProtKB-KW"/>
</dbReference>
<dbReference type="EMBL" id="OZ035830">
    <property type="protein sequence ID" value="CAL1613721.1"/>
    <property type="molecule type" value="Genomic_DNA"/>
</dbReference>
<evidence type="ECO:0000259" key="13">
    <source>
        <dbReference type="PROSITE" id="PS50095"/>
    </source>
</evidence>
<evidence type="ECO:0000256" key="12">
    <source>
        <dbReference type="PROSITE-ProRule" id="PRU00152"/>
    </source>
</evidence>
<dbReference type="FunFam" id="2.60.60.20:FF:000010">
    <property type="entry name" value="hepatic triacylglycerol lipase"/>
    <property type="match status" value="1"/>
</dbReference>
<reference evidence="14 15" key="1">
    <citation type="submission" date="2024-04" db="EMBL/GenBank/DDBJ databases">
        <authorList>
            <person name="Waldvogel A.-M."/>
            <person name="Schoenle A."/>
        </authorList>
    </citation>
    <scope>NUCLEOTIDE SEQUENCE [LARGE SCALE GENOMIC DNA]</scope>
</reference>
<evidence type="ECO:0000256" key="9">
    <source>
        <dbReference type="ARBA" id="ARBA00022963"/>
    </source>
</evidence>
<evidence type="ECO:0000256" key="2">
    <source>
        <dbReference type="ARBA" id="ARBA00004613"/>
    </source>
</evidence>
<keyword evidence="15" id="KW-1185">Reference proteome</keyword>
<dbReference type="InterPro" id="IPR001024">
    <property type="entry name" value="PLAT/LH2_dom"/>
</dbReference>
<dbReference type="SUPFAM" id="SSF49723">
    <property type="entry name" value="Lipase/lipooxygenase domain (PLAT/LH2 domain)"/>
    <property type="match status" value="1"/>
</dbReference>
<evidence type="ECO:0000256" key="11">
    <source>
        <dbReference type="ARBA" id="ARBA00023180"/>
    </source>
</evidence>
<dbReference type="SMART" id="SM00308">
    <property type="entry name" value="LH2"/>
    <property type="match status" value="1"/>
</dbReference>
<sequence length="151" mass="17220">MDPSLRLPVSACGFILGFLTVSLFGTKGEAENLELKLKEKISSNRTHSFLLVTEQDIGDLLMLKFKWEETNGWSASNMLKMVSSWWSGDNEANNMDVHRIRIRSGETQQKLVFCLKDPGSHNLNQELTFVKCQDAWKKAKRFHLDSLTARS</sequence>
<keyword evidence="10" id="KW-0443">Lipid metabolism</keyword>
<keyword evidence="9" id="KW-0442">Lipid degradation</keyword>
<comment type="similarity">
    <text evidence="3">Belongs to the AB hydrolase superfamily. Lipase family.</text>
</comment>
<organism evidence="14 15">
    <name type="scientific">Knipowitschia caucasica</name>
    <name type="common">Caucasian dwarf goby</name>
    <name type="synonym">Pomatoschistus caucasicus</name>
    <dbReference type="NCBI Taxonomy" id="637954"/>
    <lineage>
        <taxon>Eukaryota</taxon>
        <taxon>Metazoa</taxon>
        <taxon>Chordata</taxon>
        <taxon>Craniata</taxon>
        <taxon>Vertebrata</taxon>
        <taxon>Euteleostomi</taxon>
        <taxon>Actinopterygii</taxon>
        <taxon>Neopterygii</taxon>
        <taxon>Teleostei</taxon>
        <taxon>Neoteleostei</taxon>
        <taxon>Acanthomorphata</taxon>
        <taxon>Gobiaria</taxon>
        <taxon>Gobiiformes</taxon>
        <taxon>Gobioidei</taxon>
        <taxon>Gobiidae</taxon>
        <taxon>Gobiinae</taxon>
        <taxon>Knipowitschia</taxon>
    </lineage>
</organism>
<evidence type="ECO:0000313" key="15">
    <source>
        <dbReference type="Proteomes" id="UP001497482"/>
    </source>
</evidence>
<dbReference type="EC" id="3.1.1.3" evidence="4"/>
<dbReference type="GO" id="GO:0005576">
    <property type="term" value="C:extracellular region"/>
    <property type="evidence" value="ECO:0007669"/>
    <property type="project" value="UniProtKB-SubCell"/>
</dbReference>
<dbReference type="Pfam" id="PF01477">
    <property type="entry name" value="PLAT"/>
    <property type="match status" value="1"/>
</dbReference>
<comment type="caution">
    <text evidence="12">Lacks conserved residue(s) required for the propagation of feature annotation.</text>
</comment>
<dbReference type="PROSITE" id="PS50095">
    <property type="entry name" value="PLAT"/>
    <property type="match status" value="1"/>
</dbReference>
<accession>A0AAV2MJW4</accession>
<evidence type="ECO:0000256" key="4">
    <source>
        <dbReference type="ARBA" id="ARBA00013279"/>
    </source>
</evidence>
<evidence type="ECO:0000313" key="14">
    <source>
        <dbReference type="EMBL" id="CAL1613721.1"/>
    </source>
</evidence>
<dbReference type="AlphaFoldDB" id="A0AAV2MJW4"/>
<keyword evidence="7" id="KW-0732">Signal</keyword>
<dbReference type="Proteomes" id="UP001497482">
    <property type="component" value="Chromosome 8"/>
</dbReference>
<keyword evidence="5" id="KW-0964">Secreted</keyword>
<dbReference type="GO" id="GO:0016042">
    <property type="term" value="P:lipid catabolic process"/>
    <property type="evidence" value="ECO:0007669"/>
    <property type="project" value="UniProtKB-KW"/>
</dbReference>
<evidence type="ECO:0000256" key="6">
    <source>
        <dbReference type="ARBA" id="ARBA00022674"/>
    </source>
</evidence>
<name>A0AAV2MJW4_KNICA</name>
<feature type="domain" description="PLAT" evidence="13">
    <location>
        <begin position="1"/>
        <end position="133"/>
    </location>
</feature>
<dbReference type="InterPro" id="IPR036392">
    <property type="entry name" value="PLAT/LH2_dom_sf"/>
</dbReference>
<comment type="subcellular location">
    <subcellularLocation>
        <location evidence="2">Secreted</location>
    </subcellularLocation>
</comment>
<evidence type="ECO:0000256" key="3">
    <source>
        <dbReference type="ARBA" id="ARBA00010701"/>
    </source>
</evidence>
<dbReference type="Gene3D" id="2.60.60.20">
    <property type="entry name" value="PLAT/LH2 domain"/>
    <property type="match status" value="1"/>
</dbReference>
<proteinExistence type="inferred from homology"/>
<keyword evidence="6" id="KW-0358">Heparin-binding</keyword>
<evidence type="ECO:0000256" key="5">
    <source>
        <dbReference type="ARBA" id="ARBA00022525"/>
    </source>
</evidence>
<evidence type="ECO:0000256" key="8">
    <source>
        <dbReference type="ARBA" id="ARBA00022801"/>
    </source>
</evidence>
<dbReference type="GO" id="GO:0004806">
    <property type="term" value="F:triacylglycerol lipase activity"/>
    <property type="evidence" value="ECO:0007669"/>
    <property type="project" value="UniProtKB-EC"/>
</dbReference>
<evidence type="ECO:0000256" key="7">
    <source>
        <dbReference type="ARBA" id="ARBA00022729"/>
    </source>
</evidence>
<gene>
    <name evidence="14" type="ORF">KC01_LOCUS39884</name>
</gene>